<name>A0A4Z0WG32_9GAMM</name>
<dbReference type="Proteomes" id="UP000297475">
    <property type="component" value="Unassembled WGS sequence"/>
</dbReference>
<dbReference type="RefSeq" id="WP_135483159.1">
    <property type="nucleotide sequence ID" value="NZ_SRMF01000003.1"/>
</dbReference>
<evidence type="ECO:0000256" key="1">
    <source>
        <dbReference type="SAM" id="Phobius"/>
    </source>
</evidence>
<dbReference type="NCBIfam" id="NF006993">
    <property type="entry name" value="PRK09458.1"/>
    <property type="match status" value="1"/>
</dbReference>
<dbReference type="AlphaFoldDB" id="A0A4Z0WG32"/>
<dbReference type="OrthoDB" id="6198106at2"/>
<evidence type="ECO:0000313" key="2">
    <source>
        <dbReference type="EMBL" id="TGG93450.1"/>
    </source>
</evidence>
<keyword evidence="3" id="KW-1185">Reference proteome</keyword>
<accession>A0A4Z0WG32</accession>
<keyword evidence="1" id="KW-1133">Transmembrane helix</keyword>
<dbReference type="Pfam" id="PF06667">
    <property type="entry name" value="PspB"/>
    <property type="match status" value="1"/>
</dbReference>
<protein>
    <submittedName>
        <fullName evidence="2">Envelope stress response membrane protein PspB</fullName>
    </submittedName>
</protein>
<dbReference type="EMBL" id="SRMF01000003">
    <property type="protein sequence ID" value="TGG93450.1"/>
    <property type="molecule type" value="Genomic_DNA"/>
</dbReference>
<organism evidence="2 3">
    <name type="scientific">Natronospirillum operosum</name>
    <dbReference type="NCBI Taxonomy" id="2759953"/>
    <lineage>
        <taxon>Bacteria</taxon>
        <taxon>Pseudomonadati</taxon>
        <taxon>Pseudomonadota</taxon>
        <taxon>Gammaproteobacteria</taxon>
        <taxon>Oceanospirillales</taxon>
        <taxon>Natronospirillaceae</taxon>
        <taxon>Natronospirillum</taxon>
    </lineage>
</organism>
<dbReference type="GO" id="GO:0006355">
    <property type="term" value="P:regulation of DNA-templated transcription"/>
    <property type="evidence" value="ECO:0007669"/>
    <property type="project" value="InterPro"/>
</dbReference>
<dbReference type="NCBIfam" id="TIGR02976">
    <property type="entry name" value="phageshock_pspB"/>
    <property type="match status" value="1"/>
</dbReference>
<sequence length="79" mass="9383">MHFFEFLFVPTILFMVIVMPIWIVLHYRYKSKTSGGLGEADQKQLDTLLRTADTLADRITTLESILDERQPNWRRQNKQ</sequence>
<dbReference type="InterPro" id="IPR009554">
    <property type="entry name" value="Phageshock_PspB"/>
</dbReference>
<comment type="caution">
    <text evidence="2">The sequence shown here is derived from an EMBL/GenBank/DDBJ whole genome shotgun (WGS) entry which is preliminary data.</text>
</comment>
<keyword evidence="1" id="KW-0472">Membrane</keyword>
<proteinExistence type="predicted"/>
<dbReference type="GO" id="GO:0009271">
    <property type="term" value="P:phage shock"/>
    <property type="evidence" value="ECO:0007669"/>
    <property type="project" value="InterPro"/>
</dbReference>
<reference evidence="2 3" key="1">
    <citation type="submission" date="2019-04" db="EMBL/GenBank/DDBJ databases">
        <title>Natronospirillum operosus gen. nov., sp. nov., a haloalkaliphilic satellite isolated from decaying biomass of laboratory culture of cyanobacterium Geitlerinema sp. and proposal of Natronospirillaceae fam. nov. and Saccharospirillaceae fam. nov.</title>
        <authorList>
            <person name="Kevbrin V."/>
            <person name="Boltyanskaya Y."/>
            <person name="Koziaeva V."/>
            <person name="Grouzdev D.S."/>
            <person name="Park M."/>
            <person name="Cho J."/>
        </authorList>
    </citation>
    <scope>NUCLEOTIDE SEQUENCE [LARGE SCALE GENOMIC DNA]</scope>
    <source>
        <strain evidence="2 3">G-116</strain>
    </source>
</reference>
<gene>
    <name evidence="2" type="primary">pspB</name>
    <name evidence="2" type="ORF">E4656_10405</name>
</gene>
<feature type="transmembrane region" description="Helical" evidence="1">
    <location>
        <begin position="6"/>
        <end position="25"/>
    </location>
</feature>
<evidence type="ECO:0000313" key="3">
    <source>
        <dbReference type="Proteomes" id="UP000297475"/>
    </source>
</evidence>
<keyword evidence="1" id="KW-0812">Transmembrane</keyword>